<proteinExistence type="predicted"/>
<accession>A0A060BSW3</accession>
<protein>
    <submittedName>
        <fullName evidence="1">CAZy families GT4 protein</fullName>
    </submittedName>
</protein>
<evidence type="ECO:0000313" key="1">
    <source>
        <dbReference type="EMBL" id="AIA86024.1"/>
    </source>
</evidence>
<dbReference type="AlphaFoldDB" id="A0A060BSW3"/>
<reference evidence="1" key="1">
    <citation type="journal article" date="2013" name="Environ. Microbiol.">
        <title>Seasonally variable intestinal metagenomes of the red palm weevil (Rhynchophorus ferrugineus).</title>
        <authorList>
            <person name="Jia S."/>
            <person name="Zhang X."/>
            <person name="Zhang G."/>
            <person name="Yin A."/>
            <person name="Zhang S."/>
            <person name="Li F."/>
            <person name="Wang L."/>
            <person name="Zhao D."/>
            <person name="Yun Q."/>
            <person name="Tala"/>
            <person name="Wang J."/>
            <person name="Sun G."/>
            <person name="Baabdullah M."/>
            <person name="Yu X."/>
            <person name="Hu S."/>
            <person name="Al-Mssallem I.S."/>
            <person name="Yu J."/>
        </authorList>
    </citation>
    <scope>NUCLEOTIDE SEQUENCE</scope>
</reference>
<organism evidence="1">
    <name type="scientific">uncultured Burkholderia sp</name>
    <dbReference type="NCBI Taxonomy" id="188058"/>
    <lineage>
        <taxon>Bacteria</taxon>
        <taxon>Pseudomonadati</taxon>
        <taxon>Pseudomonadota</taxon>
        <taxon>Betaproteobacteria</taxon>
        <taxon>Burkholderiales</taxon>
        <taxon>Burkholderiaceae</taxon>
        <taxon>Burkholderia</taxon>
        <taxon>environmental samples</taxon>
    </lineage>
</organism>
<feature type="non-terminal residue" evidence="1">
    <location>
        <position position="1"/>
    </location>
</feature>
<sequence>RPLLVGQTIWLFRRFGALSRPRRLVYSILLRRVDLFVANARPNLDLGRTIAPRSSHRYVPFGVSRAFGVHRDPGESVPDVLGVGNDRARDWRTFAGALEGSAWSARVASRFGVEVDGVDVSRPTSSLDELLGAYAGAGVVVVSLFDNAHASGITTVLEAVAAGA</sequence>
<name>A0A060BSW3_9BURK</name>
<feature type="non-terminal residue" evidence="1">
    <location>
        <position position="164"/>
    </location>
</feature>
<dbReference type="EMBL" id="KF118760">
    <property type="protein sequence ID" value="AIA86024.1"/>
    <property type="molecule type" value="Genomic_DNA"/>
</dbReference>